<dbReference type="ESTHER" id="sphcr-a0a081rds9">
    <property type="family name" value="VirJ"/>
</dbReference>
<dbReference type="eggNOG" id="COG3946">
    <property type="taxonomic scope" value="Bacteria"/>
</dbReference>
<dbReference type="InterPro" id="IPR029058">
    <property type="entry name" value="AB_hydrolase_fold"/>
</dbReference>
<dbReference type="EMBL" id="JFHR01000024">
    <property type="protein sequence ID" value="KEQ53352.1"/>
    <property type="molecule type" value="Genomic_DNA"/>
</dbReference>
<dbReference type="OrthoDB" id="9807916at2"/>
<feature type="domain" description="Bacterial virulence" evidence="1">
    <location>
        <begin position="41"/>
        <end position="225"/>
    </location>
</feature>
<dbReference type="SUPFAM" id="SSF53474">
    <property type="entry name" value="alpha/beta-Hydrolases"/>
    <property type="match status" value="1"/>
</dbReference>
<dbReference type="AlphaFoldDB" id="A0A081RDS9"/>
<dbReference type="PATRIC" id="fig|46429.4.peg.2336"/>
<organism evidence="2 3">
    <name type="scientific">Sphingobium chlorophenolicum</name>
    <dbReference type="NCBI Taxonomy" id="46429"/>
    <lineage>
        <taxon>Bacteria</taxon>
        <taxon>Pseudomonadati</taxon>
        <taxon>Pseudomonadota</taxon>
        <taxon>Alphaproteobacteria</taxon>
        <taxon>Sphingomonadales</taxon>
        <taxon>Sphingomonadaceae</taxon>
        <taxon>Sphingobium</taxon>
    </lineage>
</organism>
<dbReference type="InterPro" id="IPR010333">
    <property type="entry name" value="VirJ"/>
</dbReference>
<dbReference type="Pfam" id="PF06057">
    <property type="entry name" value="VirJ"/>
    <property type="match status" value="1"/>
</dbReference>
<reference evidence="2 3" key="1">
    <citation type="submission" date="2014-02" db="EMBL/GenBank/DDBJ databases">
        <title>Whole genome sequence of Sphingobium chlorophenolicum NBRC 16172.</title>
        <authorList>
            <person name="Gan H.M."/>
            <person name="Gan H.Y."/>
            <person name="Chew T.H."/>
            <person name="Savka M.A."/>
        </authorList>
    </citation>
    <scope>NUCLEOTIDE SEQUENCE [LARGE SCALE GENOMIC DNA]</scope>
    <source>
        <strain evidence="2 3">NBRC 16172</strain>
    </source>
</reference>
<sequence length="244" mass="25147">MSALALLAALVAGAVYCRHLGYPDGRVFTPVPAAAPRQDGTVAVFFSGDMGFNAGMGPVIAGHMAQRGVPVIGVNSLAAFARRRSPEESSALVEQAARRAMALPGARRLVLAGQSFGANMLLAGLERLPPALRARVAMVALIVPAGTMSFRATPGGVFDFGDDGPAAPAAHALDWAPVLCVHGVRESGSLCPGWRQPNVRVVALPGGHFLEDDSALVAKTLLRALPPPPPNIAKNSDCAEPPAI</sequence>
<accession>A0A081RDS9</accession>
<dbReference type="Gene3D" id="3.40.50.1820">
    <property type="entry name" value="alpha/beta hydrolase"/>
    <property type="match status" value="1"/>
</dbReference>
<gene>
    <name evidence="2" type="ORF">BV95_02359</name>
</gene>
<proteinExistence type="predicted"/>
<comment type="caution">
    <text evidence="2">The sequence shown here is derived from an EMBL/GenBank/DDBJ whole genome shotgun (WGS) entry which is preliminary data.</text>
</comment>
<evidence type="ECO:0000313" key="3">
    <source>
        <dbReference type="Proteomes" id="UP000028411"/>
    </source>
</evidence>
<evidence type="ECO:0000259" key="1">
    <source>
        <dbReference type="Pfam" id="PF06057"/>
    </source>
</evidence>
<name>A0A081RDS9_SPHCR</name>
<protein>
    <submittedName>
        <fullName evidence="2">Virulence factor family protein</fullName>
    </submittedName>
</protein>
<evidence type="ECO:0000313" key="2">
    <source>
        <dbReference type="EMBL" id="KEQ53352.1"/>
    </source>
</evidence>
<dbReference type="Proteomes" id="UP000028411">
    <property type="component" value="Unassembled WGS sequence"/>
</dbReference>
<dbReference type="RefSeq" id="WP_037451760.1">
    <property type="nucleotide sequence ID" value="NZ_JFHR01000024.1"/>
</dbReference>